<dbReference type="RefSeq" id="WP_134365648.1">
    <property type="nucleotide sequence ID" value="NZ_SOFY01000071.1"/>
</dbReference>
<comment type="caution">
    <text evidence="2">The sequence shown here is derived from an EMBL/GenBank/DDBJ whole genome shotgun (WGS) entry which is preliminary data.</text>
</comment>
<feature type="transmembrane region" description="Helical" evidence="1">
    <location>
        <begin position="65"/>
        <end position="83"/>
    </location>
</feature>
<keyword evidence="3" id="KW-1185">Reference proteome</keyword>
<dbReference type="InterPro" id="IPR019099">
    <property type="entry name" value="Uncharacterised_PGPGW_TM"/>
</dbReference>
<sequence>MSDTLQREIDQGSGSHHPIRRLLRRCRAWVERYPRIRWLYRLAVGLLGAFVVTLGLLLVPLPGPGWLVVFLGIAILGTEFPAAHRVGVLLRRILTSVWGWWKTRRAAARARRADRSPRAYGIESA</sequence>
<proteinExistence type="predicted"/>
<dbReference type="EMBL" id="SOFY01000071">
    <property type="protein sequence ID" value="TFC43149.1"/>
    <property type="molecule type" value="Genomic_DNA"/>
</dbReference>
<protein>
    <submittedName>
        <fullName evidence="2">TIGR02611 family protein</fullName>
    </submittedName>
</protein>
<evidence type="ECO:0000313" key="3">
    <source>
        <dbReference type="Proteomes" id="UP000297403"/>
    </source>
</evidence>
<keyword evidence="1" id="KW-1133">Transmembrane helix</keyword>
<dbReference type="Proteomes" id="UP000297403">
    <property type="component" value="Unassembled WGS sequence"/>
</dbReference>
<organism evidence="2 3">
    <name type="scientific">Cryobacterium shii</name>
    <dbReference type="NCBI Taxonomy" id="1259235"/>
    <lineage>
        <taxon>Bacteria</taxon>
        <taxon>Bacillati</taxon>
        <taxon>Actinomycetota</taxon>
        <taxon>Actinomycetes</taxon>
        <taxon>Micrococcales</taxon>
        <taxon>Microbacteriaceae</taxon>
        <taxon>Cryobacterium</taxon>
    </lineage>
</organism>
<evidence type="ECO:0000256" key="1">
    <source>
        <dbReference type="SAM" id="Phobius"/>
    </source>
</evidence>
<feature type="transmembrane region" description="Helical" evidence="1">
    <location>
        <begin position="38"/>
        <end position="59"/>
    </location>
</feature>
<dbReference type="Pfam" id="PF09656">
    <property type="entry name" value="PGPGW"/>
    <property type="match status" value="1"/>
</dbReference>
<name>A0AAQ2C4K6_9MICO</name>
<accession>A0AAQ2C4K6</accession>
<reference evidence="2 3" key="1">
    <citation type="submission" date="2019-03" db="EMBL/GenBank/DDBJ databases">
        <title>Genomics of glacier-inhabiting Cryobacterium strains.</title>
        <authorList>
            <person name="Liu Q."/>
            <person name="Xin Y.-H."/>
        </authorList>
    </citation>
    <scope>NUCLEOTIDE SEQUENCE [LARGE SCALE GENOMIC DNA]</scope>
    <source>
        <strain evidence="3">TMT1-22</strain>
    </source>
</reference>
<keyword evidence="1" id="KW-0472">Membrane</keyword>
<keyword evidence="1" id="KW-0812">Transmembrane</keyword>
<evidence type="ECO:0000313" key="2">
    <source>
        <dbReference type="EMBL" id="TFC43149.1"/>
    </source>
</evidence>
<dbReference type="AlphaFoldDB" id="A0AAQ2C4K6"/>
<gene>
    <name evidence="2" type="ORF">E3O49_13320</name>
</gene>